<dbReference type="PANTHER" id="PTHR47756:SF1">
    <property type="entry name" value="BLL0085 PROTEIN"/>
    <property type="match status" value="1"/>
</dbReference>
<feature type="domain" description="RNA polymerase sigma factor 70 region 4 type 2" evidence="2">
    <location>
        <begin position="115"/>
        <end position="167"/>
    </location>
</feature>
<evidence type="ECO:0000259" key="3">
    <source>
        <dbReference type="Pfam" id="PF20239"/>
    </source>
</evidence>
<dbReference type="InterPro" id="IPR014284">
    <property type="entry name" value="RNA_pol_sigma-70_dom"/>
</dbReference>
<dbReference type="InterPro" id="IPR046531">
    <property type="entry name" value="DUF6596"/>
</dbReference>
<evidence type="ECO:0000259" key="1">
    <source>
        <dbReference type="Pfam" id="PF04542"/>
    </source>
</evidence>
<feature type="domain" description="DUF6596" evidence="3">
    <location>
        <begin position="185"/>
        <end position="285"/>
    </location>
</feature>
<dbReference type="PANTHER" id="PTHR47756">
    <property type="entry name" value="BLL6612 PROTEIN-RELATED"/>
    <property type="match status" value="1"/>
</dbReference>
<evidence type="ECO:0000259" key="2">
    <source>
        <dbReference type="Pfam" id="PF08281"/>
    </source>
</evidence>
<dbReference type="SUPFAM" id="SSF88946">
    <property type="entry name" value="Sigma2 domain of RNA polymerase sigma factors"/>
    <property type="match status" value="1"/>
</dbReference>
<reference evidence="4 5" key="1">
    <citation type="submission" date="2022-05" db="EMBL/GenBank/DDBJ databases">
        <title>Genome Sequencing of Bee-Associated Microbes.</title>
        <authorList>
            <person name="Dunlap C."/>
        </authorList>
    </citation>
    <scope>NUCLEOTIDE SEQUENCE [LARGE SCALE GENOMIC DNA]</scope>
    <source>
        <strain evidence="4 5">NRRL B-14421</strain>
    </source>
</reference>
<comment type="caution">
    <text evidence="4">The sequence shown here is derived from an EMBL/GenBank/DDBJ whole genome shotgun (WGS) entry which is preliminary data.</text>
</comment>
<keyword evidence="5" id="KW-1185">Reference proteome</keyword>
<dbReference type="InterPro" id="IPR007627">
    <property type="entry name" value="RNA_pol_sigma70_r2"/>
</dbReference>
<dbReference type="Gene3D" id="1.10.1740.10">
    <property type="match status" value="1"/>
</dbReference>
<dbReference type="SUPFAM" id="SSF88659">
    <property type="entry name" value="Sigma3 and sigma4 domains of RNA polymerase sigma factors"/>
    <property type="match status" value="1"/>
</dbReference>
<dbReference type="Pfam" id="PF08281">
    <property type="entry name" value="Sigma70_r4_2"/>
    <property type="match status" value="1"/>
</dbReference>
<dbReference type="Pfam" id="PF20239">
    <property type="entry name" value="DUF6596"/>
    <property type="match status" value="1"/>
</dbReference>
<name>A0ABT4GMN1_9BACL</name>
<proteinExistence type="predicted"/>
<accession>A0ABT4GMN1</accession>
<evidence type="ECO:0000313" key="4">
    <source>
        <dbReference type="EMBL" id="MCY9697459.1"/>
    </source>
</evidence>
<sequence length="421" mass="47057">MTLSNTQRTIDAIWRIESAKLIAGLTRMVRDVGLAEDLAQDALVIALERWPEIGIPDNPGAWLMTTAKRRAIDYMRRTKLRDQKYVEIAHGMDLNTEEEMDRNLDGEIGDDLLRLIFMTCHPVLSQDARVALTLRLLCGLTTDEIARSFLAAESTIAQRIVRAKRTLSTEKVPFEIPVGVELNERLNAVLEVIYLMFNEGYSATSGDQWIRPLLCQEALRLGRILAEIAPHESEVHGLVALLEIQSSRLKTRVSLSGEPVLLMDQNRAQWDRLLIRRGLAALERSQKLGRTLGPYSLQAAISACHAQAATPAETNWIRIAALYEALSRVTPSPIVELNRAVAISMAFGPDFGLQIIDELRVEPSLKGYHLLPSVRGDLLMKLGRFDEARSEFERAVSMTHNASEQALLMKRAAECKSEASK</sequence>
<dbReference type="NCBIfam" id="TIGR02937">
    <property type="entry name" value="sigma70-ECF"/>
    <property type="match status" value="1"/>
</dbReference>
<dbReference type="RefSeq" id="WP_268618188.1">
    <property type="nucleotide sequence ID" value="NZ_JAMDMX010000144.1"/>
</dbReference>
<gene>
    <name evidence="4" type="ORF">M5X19_32060</name>
</gene>
<dbReference type="InterPro" id="IPR036388">
    <property type="entry name" value="WH-like_DNA-bd_sf"/>
</dbReference>
<evidence type="ECO:0000313" key="5">
    <source>
        <dbReference type="Proteomes" id="UP001527099"/>
    </source>
</evidence>
<dbReference type="InterPro" id="IPR013249">
    <property type="entry name" value="RNA_pol_sigma70_r4_t2"/>
</dbReference>
<dbReference type="Proteomes" id="UP001527099">
    <property type="component" value="Unassembled WGS sequence"/>
</dbReference>
<dbReference type="InterPro" id="IPR013325">
    <property type="entry name" value="RNA_pol_sigma_r2"/>
</dbReference>
<dbReference type="InterPro" id="IPR013324">
    <property type="entry name" value="RNA_pol_sigma_r3/r4-like"/>
</dbReference>
<protein>
    <submittedName>
        <fullName evidence="4">RNA polymerase sigma factor</fullName>
    </submittedName>
</protein>
<organism evidence="4 5">
    <name type="scientific">Paenibacillus alginolyticus</name>
    <dbReference type="NCBI Taxonomy" id="59839"/>
    <lineage>
        <taxon>Bacteria</taxon>
        <taxon>Bacillati</taxon>
        <taxon>Bacillota</taxon>
        <taxon>Bacilli</taxon>
        <taxon>Bacillales</taxon>
        <taxon>Paenibacillaceae</taxon>
        <taxon>Paenibacillus</taxon>
    </lineage>
</organism>
<feature type="domain" description="RNA polymerase sigma-70 region 2" evidence="1">
    <location>
        <begin position="23"/>
        <end position="79"/>
    </location>
</feature>
<dbReference type="Gene3D" id="1.10.10.10">
    <property type="entry name" value="Winged helix-like DNA-binding domain superfamily/Winged helix DNA-binding domain"/>
    <property type="match status" value="1"/>
</dbReference>
<dbReference type="EMBL" id="JAMDMX010000144">
    <property type="protein sequence ID" value="MCY9697459.1"/>
    <property type="molecule type" value="Genomic_DNA"/>
</dbReference>
<dbReference type="Pfam" id="PF04542">
    <property type="entry name" value="Sigma70_r2"/>
    <property type="match status" value="1"/>
</dbReference>